<feature type="binding site" evidence="8">
    <location>
        <position position="10"/>
    </location>
    <ligand>
        <name>Mg(2+)</name>
        <dbReference type="ChEBI" id="CHEBI:18420"/>
    </ligand>
</feature>
<comment type="similarity">
    <text evidence="2">Belongs to the HAD-like hydrolase superfamily. PHOSPHO family.</text>
</comment>
<dbReference type="Pfam" id="PF06888">
    <property type="entry name" value="Put_Phosphatase"/>
    <property type="match status" value="1"/>
</dbReference>
<dbReference type="InterPro" id="IPR023214">
    <property type="entry name" value="HAD_sf"/>
</dbReference>
<evidence type="ECO:0000256" key="3">
    <source>
        <dbReference type="ARBA" id="ARBA00022723"/>
    </source>
</evidence>
<dbReference type="Proteomes" id="UP001152795">
    <property type="component" value="Unassembled WGS sequence"/>
</dbReference>
<reference evidence="9" key="1">
    <citation type="submission" date="2020-04" db="EMBL/GenBank/DDBJ databases">
        <authorList>
            <person name="Alioto T."/>
            <person name="Alioto T."/>
            <person name="Gomez Garrido J."/>
        </authorList>
    </citation>
    <scope>NUCLEOTIDE SEQUENCE</scope>
    <source>
        <strain evidence="9">A484AB</strain>
    </source>
</reference>
<keyword evidence="5 8" id="KW-0460">Magnesium</keyword>
<feature type="binding site" evidence="7">
    <location>
        <position position="21"/>
    </location>
    <ligand>
        <name>substrate</name>
    </ligand>
</feature>
<proteinExistence type="inferred from homology"/>
<dbReference type="PANTHER" id="PTHR20889">
    <property type="entry name" value="PHOSPHATASE, ORPHAN 1, 2"/>
    <property type="match status" value="1"/>
</dbReference>
<protein>
    <submittedName>
        <fullName evidence="9">Pyridoxal phosphate phosphatase PHOSPHO2</fullName>
    </submittedName>
</protein>
<evidence type="ECO:0000256" key="6">
    <source>
        <dbReference type="PIRSR" id="PIRSR031051-1"/>
    </source>
</evidence>
<evidence type="ECO:0000313" key="9">
    <source>
        <dbReference type="EMBL" id="CAB3977366.1"/>
    </source>
</evidence>
<evidence type="ECO:0000256" key="4">
    <source>
        <dbReference type="ARBA" id="ARBA00022801"/>
    </source>
</evidence>
<feature type="binding site" evidence="8">
    <location>
        <position position="12"/>
    </location>
    <ligand>
        <name>Mg(2+)</name>
        <dbReference type="ChEBI" id="CHEBI:18420"/>
    </ligand>
</feature>
<organism evidence="9 10">
    <name type="scientific">Paramuricea clavata</name>
    <name type="common">Red gorgonian</name>
    <name type="synonym">Violescent sea-whip</name>
    <dbReference type="NCBI Taxonomy" id="317549"/>
    <lineage>
        <taxon>Eukaryota</taxon>
        <taxon>Metazoa</taxon>
        <taxon>Cnidaria</taxon>
        <taxon>Anthozoa</taxon>
        <taxon>Octocorallia</taxon>
        <taxon>Malacalcyonacea</taxon>
        <taxon>Plexauridae</taxon>
        <taxon>Paramuricea</taxon>
    </lineage>
</organism>
<keyword evidence="3 8" id="KW-0479">Metal-binding</keyword>
<evidence type="ECO:0000256" key="5">
    <source>
        <dbReference type="ARBA" id="ARBA00022842"/>
    </source>
</evidence>
<evidence type="ECO:0000256" key="2">
    <source>
        <dbReference type="ARBA" id="ARBA00008541"/>
    </source>
</evidence>
<gene>
    <name evidence="9" type="ORF">PACLA_8A057865</name>
</gene>
<evidence type="ECO:0000256" key="1">
    <source>
        <dbReference type="ARBA" id="ARBA00001946"/>
    </source>
</evidence>
<dbReference type="PANTHER" id="PTHR20889:SF12">
    <property type="entry name" value="LP01149P"/>
    <property type="match status" value="1"/>
</dbReference>
<sequence>MASNLLAVFDFDHTLVDGNTDTWITKLYEDARHLQNNQDLCWTDIMAEVFRTLHEKKFTKLDFEHCLQSLPFTEGMKELLSFISTQNIQCAIISDSNSYFIKYLLEFGNVMHCVKEIYSNPANWTDSQLLTIKHYHTHNCGQCPINMCKGDILKSYIRNTDSAEKTILYIGDGRNDYCATLQMKPSDYVFAREGYRLLKLLKQSVQILQKTQPIVIPWTTGFDILSEVKSIVEEQE</sequence>
<dbReference type="InterPro" id="IPR016965">
    <property type="entry name" value="Pase_PHOSPHO-typ"/>
</dbReference>
<evidence type="ECO:0000256" key="7">
    <source>
        <dbReference type="PIRSR" id="PIRSR031051-2"/>
    </source>
</evidence>
<keyword evidence="10" id="KW-1185">Reference proteome</keyword>
<dbReference type="InterPro" id="IPR036412">
    <property type="entry name" value="HAD-like_sf"/>
</dbReference>
<dbReference type="GO" id="GO:0016791">
    <property type="term" value="F:phosphatase activity"/>
    <property type="evidence" value="ECO:0007669"/>
    <property type="project" value="InterPro"/>
</dbReference>
<comment type="cofactor">
    <cofactor evidence="1 8">
        <name>Mg(2+)</name>
        <dbReference type="ChEBI" id="CHEBI:18420"/>
    </cofactor>
</comment>
<dbReference type="OrthoDB" id="10267182at2759"/>
<name>A0A6S7FNC0_PARCT</name>
<dbReference type="SUPFAM" id="SSF56784">
    <property type="entry name" value="HAD-like"/>
    <property type="match status" value="1"/>
</dbReference>
<evidence type="ECO:0000313" key="10">
    <source>
        <dbReference type="Proteomes" id="UP001152795"/>
    </source>
</evidence>
<comment type="caution">
    <text evidence="9">The sequence shown here is derived from an EMBL/GenBank/DDBJ whole genome shotgun (WGS) entry which is preliminary data.</text>
</comment>
<accession>A0A6S7FNC0</accession>
<feature type="active site" description="Nucleophile" evidence="6">
    <location>
        <position position="10"/>
    </location>
</feature>
<dbReference type="AlphaFoldDB" id="A0A6S7FNC0"/>
<dbReference type="Gene3D" id="3.40.50.1000">
    <property type="entry name" value="HAD superfamily/HAD-like"/>
    <property type="match status" value="1"/>
</dbReference>
<dbReference type="NCBIfam" id="TIGR01489">
    <property type="entry name" value="DKMTPPase-SF"/>
    <property type="match status" value="1"/>
</dbReference>
<dbReference type="PIRSF" id="PIRSF031051">
    <property type="entry name" value="PyrdxlP_Pase_PHOSPHO2"/>
    <property type="match status" value="1"/>
</dbReference>
<feature type="binding site" evidence="8">
    <location>
        <position position="172"/>
    </location>
    <ligand>
        <name>Mg(2+)</name>
        <dbReference type="ChEBI" id="CHEBI:18420"/>
    </ligand>
</feature>
<feature type="active site" description="Proton donor" evidence="6">
    <location>
        <position position="12"/>
    </location>
</feature>
<dbReference type="GO" id="GO:0046872">
    <property type="term" value="F:metal ion binding"/>
    <property type="evidence" value="ECO:0007669"/>
    <property type="project" value="UniProtKB-KW"/>
</dbReference>
<feature type="binding site" evidence="7">
    <location>
        <position position="95"/>
    </location>
    <ligand>
        <name>substrate</name>
    </ligand>
</feature>
<dbReference type="EMBL" id="CACRXK020000044">
    <property type="protein sequence ID" value="CAB3977366.1"/>
    <property type="molecule type" value="Genomic_DNA"/>
</dbReference>
<keyword evidence="4" id="KW-0378">Hydrolase</keyword>
<dbReference type="NCBIfam" id="TIGR01488">
    <property type="entry name" value="HAD-SF-IB"/>
    <property type="match status" value="1"/>
</dbReference>
<evidence type="ECO:0000256" key="8">
    <source>
        <dbReference type="PIRSR" id="PIRSR031051-3"/>
    </source>
</evidence>
<dbReference type="InterPro" id="IPR006384">
    <property type="entry name" value="HAD_hydro_PyrdxlP_Pase-like"/>
</dbReference>